<evidence type="ECO:0000256" key="9">
    <source>
        <dbReference type="ARBA" id="ARBA00022737"/>
    </source>
</evidence>
<dbReference type="PROSITE" id="PS00198">
    <property type="entry name" value="4FE4S_FER_1"/>
    <property type="match status" value="1"/>
</dbReference>
<dbReference type="GO" id="GO:0006210">
    <property type="term" value="P:thymine catabolic process"/>
    <property type="evidence" value="ECO:0007669"/>
    <property type="project" value="TreeGrafter"/>
</dbReference>
<evidence type="ECO:0000256" key="12">
    <source>
        <dbReference type="ARBA" id="ARBA00022857"/>
    </source>
</evidence>
<dbReference type="Gene3D" id="3.20.20.70">
    <property type="entry name" value="Aldolase class I"/>
    <property type="match status" value="1"/>
</dbReference>
<dbReference type="EC" id="1.3.1.2" evidence="17"/>
<evidence type="ECO:0000256" key="6">
    <source>
        <dbReference type="ARBA" id="ARBA00022630"/>
    </source>
</evidence>
<keyword evidence="14 17" id="KW-0408">Iron</keyword>
<comment type="similarity">
    <text evidence="4 17">Belongs to the dihydropyrimidine dehydrogenase family.</text>
</comment>
<evidence type="ECO:0000256" key="4">
    <source>
        <dbReference type="ARBA" id="ARBA00010804"/>
    </source>
</evidence>
<keyword evidence="5 17" id="KW-0004">4Fe-4S</keyword>
<evidence type="ECO:0000256" key="17">
    <source>
        <dbReference type="RuleBase" id="RU364041"/>
    </source>
</evidence>
<keyword evidence="20" id="KW-1185">Reference proteome</keyword>
<feature type="domain" description="4Fe-4S ferredoxin-type" evidence="18">
    <location>
        <begin position="1049"/>
        <end position="1079"/>
    </location>
</feature>
<dbReference type="GO" id="GO:0006212">
    <property type="term" value="P:uracil catabolic process"/>
    <property type="evidence" value="ECO:0007669"/>
    <property type="project" value="TreeGrafter"/>
</dbReference>
<dbReference type="FunFam" id="3.50.50.60:FF:000061">
    <property type="entry name" value="Dihydropyrimidine dehydrogenase [NADP(+)]"/>
    <property type="match status" value="1"/>
</dbReference>
<dbReference type="EMBL" id="CATQJL010000326">
    <property type="protein sequence ID" value="CAJ0609623.1"/>
    <property type="molecule type" value="Genomic_DNA"/>
</dbReference>
<dbReference type="GO" id="GO:0050661">
    <property type="term" value="F:NADP binding"/>
    <property type="evidence" value="ECO:0007669"/>
    <property type="project" value="TreeGrafter"/>
</dbReference>
<accession>A0AA36HGQ3</accession>
<comment type="pathway">
    <text evidence="3 17">Amino-acid biosynthesis; beta-alanine biosynthesis.</text>
</comment>
<dbReference type="Pfam" id="PF14697">
    <property type="entry name" value="Fer4_21"/>
    <property type="match status" value="1"/>
</dbReference>
<dbReference type="SUPFAM" id="SSF46548">
    <property type="entry name" value="alpha-helical ferredoxin"/>
    <property type="match status" value="1"/>
</dbReference>
<dbReference type="Gene3D" id="3.30.70.20">
    <property type="match status" value="1"/>
</dbReference>
<dbReference type="FunFam" id="3.50.50.60:FF:000056">
    <property type="entry name" value="Dihydropyrimidine dehydrogenase [NADP(+)]"/>
    <property type="match status" value="1"/>
</dbReference>
<dbReference type="InterPro" id="IPR017900">
    <property type="entry name" value="4Fe4S_Fe_S_CS"/>
</dbReference>
<evidence type="ECO:0000256" key="10">
    <source>
        <dbReference type="ARBA" id="ARBA00022741"/>
    </source>
</evidence>
<dbReference type="PRINTS" id="PR00419">
    <property type="entry name" value="ADXRDTASE"/>
</dbReference>
<keyword evidence="6 17" id="KW-0285">Flavoprotein</keyword>
<proteinExistence type="inferred from homology"/>
<evidence type="ECO:0000256" key="13">
    <source>
        <dbReference type="ARBA" id="ARBA00023002"/>
    </source>
</evidence>
<dbReference type="SUPFAM" id="SSF51971">
    <property type="entry name" value="Nucleotide-binding domain"/>
    <property type="match status" value="2"/>
</dbReference>
<dbReference type="AlphaFoldDB" id="A0AA36HGQ3"/>
<evidence type="ECO:0000256" key="15">
    <source>
        <dbReference type="ARBA" id="ARBA00023014"/>
    </source>
</evidence>
<keyword evidence="9" id="KW-0677">Repeat</keyword>
<dbReference type="PROSITE" id="PS51379">
    <property type="entry name" value="4FE4S_FER_2"/>
    <property type="match status" value="2"/>
</dbReference>
<dbReference type="CDD" id="cd02940">
    <property type="entry name" value="DHPD_FMN"/>
    <property type="match status" value="1"/>
</dbReference>
<keyword evidence="13 17" id="KW-0560">Oxidoreductase</keyword>
<dbReference type="FunFam" id="3.30.70.20:FF:000023">
    <property type="entry name" value="Dihydropyrimidine dehydrogenase [NADP(+)]"/>
    <property type="match status" value="1"/>
</dbReference>
<dbReference type="InterPro" id="IPR023753">
    <property type="entry name" value="FAD/NAD-binding_dom"/>
</dbReference>
<keyword evidence="15" id="KW-0411">Iron-sulfur</keyword>
<dbReference type="GO" id="GO:0005829">
    <property type="term" value="C:cytosol"/>
    <property type="evidence" value="ECO:0007669"/>
    <property type="project" value="TreeGrafter"/>
</dbReference>
<keyword evidence="11 17" id="KW-0274">FAD</keyword>
<comment type="cofactor">
    <cofactor evidence="1 17">
        <name>FMN</name>
        <dbReference type="ChEBI" id="CHEBI:58210"/>
    </cofactor>
</comment>
<dbReference type="Gene3D" id="1.10.1060.10">
    <property type="entry name" value="Alpha-helical ferredoxin"/>
    <property type="match status" value="1"/>
</dbReference>
<reference evidence="19" key="1">
    <citation type="submission" date="2023-07" db="EMBL/GenBank/DDBJ databases">
        <authorList>
            <consortium name="CYATHOMIX"/>
        </authorList>
    </citation>
    <scope>NUCLEOTIDE SEQUENCE</scope>
    <source>
        <strain evidence="19">N/A</strain>
    </source>
</reference>
<evidence type="ECO:0000256" key="8">
    <source>
        <dbReference type="ARBA" id="ARBA00022723"/>
    </source>
</evidence>
<evidence type="ECO:0000256" key="2">
    <source>
        <dbReference type="ARBA" id="ARBA00001974"/>
    </source>
</evidence>
<dbReference type="Pfam" id="PF14691">
    <property type="entry name" value="Fer4_20"/>
    <property type="match status" value="1"/>
</dbReference>
<dbReference type="InterPro" id="IPR017896">
    <property type="entry name" value="4Fe4S_Fe-S-bd"/>
</dbReference>
<keyword evidence="7 17" id="KW-0288">FMN</keyword>
<dbReference type="GO" id="GO:0051539">
    <property type="term" value="F:4 iron, 4 sulfur cluster binding"/>
    <property type="evidence" value="ECO:0007669"/>
    <property type="project" value="UniProtKB-KW"/>
</dbReference>
<comment type="cofactor">
    <cofactor evidence="17">
        <name>[4Fe-4S] cluster</name>
        <dbReference type="ChEBI" id="CHEBI:49883"/>
    </cofactor>
    <text evidence="17">Binds 4 [4Fe-4S] clusters. Contains approximately 16 iron atoms per subunit.</text>
</comment>
<gene>
    <name evidence="19" type="ORF">CYNAS_LOCUS21606</name>
</gene>
<dbReference type="InterPro" id="IPR013785">
    <property type="entry name" value="Aldolase_TIM"/>
</dbReference>
<feature type="domain" description="4Fe-4S ferredoxin-type" evidence="18">
    <location>
        <begin position="1015"/>
        <end position="1047"/>
    </location>
</feature>
<comment type="function">
    <text evidence="17">Involved in pyrimidine base degradation. Catalyzes the reduction of uracil and thymine.</text>
</comment>
<dbReference type="Proteomes" id="UP001176961">
    <property type="component" value="Unassembled WGS sequence"/>
</dbReference>
<dbReference type="GO" id="GO:0046872">
    <property type="term" value="F:metal ion binding"/>
    <property type="evidence" value="ECO:0007669"/>
    <property type="project" value="UniProtKB-KW"/>
</dbReference>
<dbReference type="InterPro" id="IPR005720">
    <property type="entry name" value="Dihydroorotate_DH_cat"/>
</dbReference>
<keyword evidence="8" id="KW-0479">Metal-binding</keyword>
<keyword evidence="12 17" id="KW-0521">NADP</keyword>
<comment type="cofactor">
    <cofactor evidence="2 17">
        <name>FAD</name>
        <dbReference type="ChEBI" id="CHEBI:57692"/>
    </cofactor>
</comment>
<dbReference type="SUPFAM" id="SSF51395">
    <property type="entry name" value="FMN-linked oxidoreductases"/>
    <property type="match status" value="1"/>
</dbReference>
<dbReference type="SUPFAM" id="SSF54862">
    <property type="entry name" value="4Fe-4S ferredoxins"/>
    <property type="match status" value="1"/>
</dbReference>
<organism evidence="19 20">
    <name type="scientific">Cylicocyclus nassatus</name>
    <name type="common">Nematode worm</name>
    <dbReference type="NCBI Taxonomy" id="53992"/>
    <lineage>
        <taxon>Eukaryota</taxon>
        <taxon>Metazoa</taxon>
        <taxon>Ecdysozoa</taxon>
        <taxon>Nematoda</taxon>
        <taxon>Chromadorea</taxon>
        <taxon>Rhabditida</taxon>
        <taxon>Rhabditina</taxon>
        <taxon>Rhabditomorpha</taxon>
        <taxon>Strongyloidea</taxon>
        <taxon>Strongylidae</taxon>
        <taxon>Cylicocyclus</taxon>
    </lineage>
</organism>
<dbReference type="InterPro" id="IPR009051">
    <property type="entry name" value="Helical_ferredxn"/>
</dbReference>
<dbReference type="Pfam" id="PF07992">
    <property type="entry name" value="Pyr_redox_2"/>
    <property type="match status" value="1"/>
</dbReference>
<evidence type="ECO:0000256" key="3">
    <source>
        <dbReference type="ARBA" id="ARBA00004668"/>
    </source>
</evidence>
<evidence type="ECO:0000313" key="20">
    <source>
        <dbReference type="Proteomes" id="UP001176961"/>
    </source>
</evidence>
<evidence type="ECO:0000256" key="5">
    <source>
        <dbReference type="ARBA" id="ARBA00022485"/>
    </source>
</evidence>
<dbReference type="GO" id="GO:0002058">
    <property type="term" value="F:uracil binding"/>
    <property type="evidence" value="ECO:0007669"/>
    <property type="project" value="TreeGrafter"/>
</dbReference>
<evidence type="ECO:0000256" key="7">
    <source>
        <dbReference type="ARBA" id="ARBA00022643"/>
    </source>
</evidence>
<evidence type="ECO:0000259" key="18">
    <source>
        <dbReference type="PROSITE" id="PS51379"/>
    </source>
</evidence>
<dbReference type="GO" id="GO:0017113">
    <property type="term" value="F:dihydropyrimidine dehydrogenase (NADP+) activity"/>
    <property type="evidence" value="ECO:0007669"/>
    <property type="project" value="UniProtKB-EC"/>
</dbReference>
<name>A0AA36HGQ3_CYLNA</name>
<evidence type="ECO:0000256" key="1">
    <source>
        <dbReference type="ARBA" id="ARBA00001917"/>
    </source>
</evidence>
<dbReference type="PANTHER" id="PTHR43073">
    <property type="entry name" value="DIHYDROPYRIMIDINE DEHYDROGENASE [NADP(+)]"/>
    <property type="match status" value="1"/>
</dbReference>
<sequence length="1114" mass="120850">MIVDILHLRAGAHLVHSDSRIIGYSLPAAKTIALSVKMYKEPGIWESAKVLFRWVGLGRRPRAHRFSHSTATGTMAPQPQPLTKHTPDIEALLSLNPKTHTQARVVPSYETKKNKHNWKRNADKCATCGPDLVNDFRDIKHTTLSERGALREALRCLKCADAPCQKSCPTQLDVKAFITSISNKNYYGAARQILSDNPLGLTCGMICPTSDLCVGSCNLQATEEGAINIGGLQQFACDVFKKMNIRQIVSKEIRENRNKSHESPIALIGCGPASISCASFLARLGYTDITIYEKKDYVGGLSSSEIPQFRLPYDVVDFEIQLAKDIGVKIVTGRALHKNDLTVEKLKADGAKAVFIGIGMPEPKKISVFEGLNQSHGFYTSKDFLPIIAAASKPGMCACSAKQLPSMKGRVIVLGAGDTAFDCATSALRAGASRVTVVFRKGFTGIRAVPEEMDAAREEKCEFLPYCSPRAVNIKDGKIVSMKFVKTEKDDAGNWYEDEEQTLTIKADYVISAFGSTLLDKDVIEAMAPVKMTKRGIPEVNRTDQTTSVPWVFAGGDCAGVAETTVESVNDGKVAAWSIHKYLQSLHGNDVGDKPKLPMFYTPIDEVDISVEMCGVKFENPFGLASAPPTTSGAMCRRAFEQGWGFVLTKTFGLDKDLVTNVSPRIVRGSTSGPIYGPNQGSFLNIELISEKSAAYWLQCIRELKHDFPTKIVIASIMCTFNKEDWETLAKQSEEAGADILELNLSCPHGMGEKGMGLACGQDPDIVRTICSWIKQAVKIPFFPKMTPNITDIRTIAAAAKEGGASGVTATNTVSGLMHMKADGTSWPAVGEEKRTTYGGMSGSAIRPIALKAVSAIARDLKGFPIMATGGIESAETGLAFLNAGASVLQVCSAVQNQDYTVVEDYCTGLRALLYLKAAQPLQSWDGQSPPVEKHQKGKPVLLKDSGIPFFGNYRTEREKLEKGTFTKGTPVSMTGDFASRPDMPVGKIPTVHDVIGHALPRIGPYVTLDNKQQKVALIDDDLCINCGKCYMTCNDSGYQAISFNGTTHQPKVNEDDCTGCTLCYSVCPIPECIQMVPRTGPWKAPKRGVTPKFEPGTPKVVPVDSEGNVIVAN</sequence>
<dbReference type="PANTHER" id="PTHR43073:SF2">
    <property type="entry name" value="DIHYDROPYRIMIDINE DEHYDROGENASE [NADP(+)]"/>
    <property type="match status" value="1"/>
</dbReference>
<keyword evidence="10" id="KW-0547">Nucleotide-binding</keyword>
<evidence type="ECO:0000313" key="19">
    <source>
        <dbReference type="EMBL" id="CAJ0609623.1"/>
    </source>
</evidence>
<dbReference type="Pfam" id="PF01180">
    <property type="entry name" value="DHO_dh"/>
    <property type="match status" value="1"/>
</dbReference>
<comment type="catalytic activity">
    <reaction evidence="16 17">
        <text>5,6-dihydrouracil + NADP(+) = uracil + NADPH + H(+)</text>
        <dbReference type="Rhea" id="RHEA:18093"/>
        <dbReference type="ChEBI" id="CHEBI:15378"/>
        <dbReference type="ChEBI" id="CHEBI:15901"/>
        <dbReference type="ChEBI" id="CHEBI:17568"/>
        <dbReference type="ChEBI" id="CHEBI:57783"/>
        <dbReference type="ChEBI" id="CHEBI:58349"/>
        <dbReference type="EC" id="1.3.1.2"/>
    </reaction>
</comment>
<dbReference type="InterPro" id="IPR036188">
    <property type="entry name" value="FAD/NAD-bd_sf"/>
</dbReference>
<dbReference type="FunFam" id="1.10.1060.10:FF:000007">
    <property type="entry name" value="Dihydropyrimidine dehydrogenase [NADP(+)]"/>
    <property type="match status" value="1"/>
</dbReference>
<dbReference type="Gene3D" id="3.50.50.60">
    <property type="entry name" value="FAD/NAD(P)-binding domain"/>
    <property type="match status" value="2"/>
</dbReference>
<evidence type="ECO:0000256" key="16">
    <source>
        <dbReference type="ARBA" id="ARBA00052371"/>
    </source>
</evidence>
<evidence type="ECO:0000256" key="11">
    <source>
        <dbReference type="ARBA" id="ARBA00022827"/>
    </source>
</evidence>
<dbReference type="FunFam" id="3.20.20.70:FF:000027">
    <property type="entry name" value="Dihydropyrimidine dehydrogenase [NADP(+)]"/>
    <property type="match status" value="1"/>
</dbReference>
<comment type="caution">
    <text evidence="19">The sequence shown here is derived from an EMBL/GenBank/DDBJ whole genome shotgun (WGS) entry which is preliminary data.</text>
</comment>
<dbReference type="InterPro" id="IPR028261">
    <property type="entry name" value="DPD_II"/>
</dbReference>
<evidence type="ECO:0000256" key="14">
    <source>
        <dbReference type="ARBA" id="ARBA00023004"/>
    </source>
</evidence>
<protein>
    <recommendedName>
        <fullName evidence="17">Dihydropyrimidine dehydrogenase [NADP(+)]</fullName>
        <shortName evidence="17">DHPDHase</shortName>
        <shortName evidence="17">DPD</shortName>
        <ecNumber evidence="17">1.3.1.2</ecNumber>
    </recommendedName>
    <alternativeName>
        <fullName evidence="17">Dihydrothymine dehydrogenase</fullName>
    </alternativeName>
    <alternativeName>
        <fullName evidence="17">Dihydrouracil dehydrogenase</fullName>
    </alternativeName>
</protein>